<dbReference type="EMBL" id="CP068393">
    <property type="protein sequence ID" value="QUC67434.1"/>
    <property type="molecule type" value="Genomic_DNA"/>
</dbReference>
<name>A0AC61MX32_9FIRM</name>
<keyword evidence="1" id="KW-0808">Transferase</keyword>
<keyword evidence="1" id="KW-0418">Kinase</keyword>
<proteinExistence type="predicted"/>
<dbReference type="EC" id="2.7.4.25" evidence="1"/>
<sequence length="223" mass="24650">MRLNVGIDGPVGAGKSTVADAVAAKLGILHLDTGAMYRALGLTALRRNMDVQNEQAIVALCNSLNFAVTHEADGQHTFVEGEDVTGLIRTQEVGMAASTVSRYAEVRKAMVRLQQKLASETDMLLDGRDICTTVLPDATAKIYLTASAEERARRRFLELQKKNSPETFEQVLEEVIKRDEQDMNRPVEPLRQAEDAVLVDSTNLTFDEVVDTILRIVEEKRHG</sequence>
<dbReference type="Proteomes" id="UP000682782">
    <property type="component" value="Chromosome"/>
</dbReference>
<organism evidence="1 2">
    <name type="scientific">Aristaeella hokkaidonensis</name>
    <dbReference type="NCBI Taxonomy" id="3046382"/>
    <lineage>
        <taxon>Bacteria</taxon>
        <taxon>Bacillati</taxon>
        <taxon>Bacillota</taxon>
        <taxon>Clostridia</taxon>
        <taxon>Eubacteriales</taxon>
        <taxon>Aristaeellaceae</taxon>
        <taxon>Aristaeella</taxon>
    </lineage>
</organism>
<evidence type="ECO:0000313" key="1">
    <source>
        <dbReference type="EMBL" id="QUC67434.1"/>
    </source>
</evidence>
<evidence type="ECO:0000313" key="2">
    <source>
        <dbReference type="Proteomes" id="UP000682782"/>
    </source>
</evidence>
<keyword evidence="2" id="KW-1185">Reference proteome</keyword>
<accession>A0AC61MX32</accession>
<protein>
    <submittedName>
        <fullName evidence="1">(D)CMP kinase</fullName>
        <ecNumber evidence="1">2.7.4.25</ecNumber>
    </submittedName>
</protein>
<reference evidence="1" key="1">
    <citation type="submission" date="2021-01" db="EMBL/GenBank/DDBJ databases">
        <title>Complete genome sequence of Clostridiales bacterium R-7.</title>
        <authorList>
            <person name="Mahoney-Kurpe S.C."/>
            <person name="Palevich N."/>
            <person name="Koike S."/>
            <person name="Moon C.D."/>
            <person name="Attwood G.T."/>
        </authorList>
    </citation>
    <scope>NUCLEOTIDE SEQUENCE</scope>
    <source>
        <strain evidence="1">R-7</strain>
    </source>
</reference>
<gene>
    <name evidence="1" type="ORF">JYE49_01650</name>
</gene>